<evidence type="ECO:0000313" key="2">
    <source>
        <dbReference type="Proteomes" id="UP000190648"/>
    </source>
</evidence>
<dbReference type="AlphaFoldDB" id="A0A1V4KCF6"/>
<dbReference type="Proteomes" id="UP000190648">
    <property type="component" value="Unassembled WGS sequence"/>
</dbReference>
<proteinExistence type="predicted"/>
<keyword evidence="2" id="KW-1185">Reference proteome</keyword>
<accession>A0A1V4KCF6</accession>
<reference evidence="1 2" key="1">
    <citation type="submission" date="2016-02" db="EMBL/GenBank/DDBJ databases">
        <title>Band-tailed pigeon sequencing and assembly.</title>
        <authorList>
            <person name="Soares A.E."/>
            <person name="Novak B.J."/>
            <person name="Rice E.S."/>
            <person name="O'Connell B."/>
            <person name="Chang D."/>
            <person name="Weber S."/>
            <person name="Shapiro B."/>
        </authorList>
    </citation>
    <scope>NUCLEOTIDE SEQUENCE [LARGE SCALE GENOMIC DNA]</scope>
    <source>
        <strain evidence="1">BTP2013</strain>
        <tissue evidence="1">Blood</tissue>
    </source>
</reference>
<dbReference type="EMBL" id="LSYS01003952">
    <property type="protein sequence ID" value="OPJ82142.1"/>
    <property type="molecule type" value="Genomic_DNA"/>
</dbReference>
<evidence type="ECO:0000313" key="1">
    <source>
        <dbReference type="EMBL" id="OPJ82142.1"/>
    </source>
</evidence>
<name>A0A1V4KCF6_PATFA</name>
<sequence length="66" mass="7548">MINAVAGNRSLMSWLDCSKLSQKVQTQEIVPDSSQPTDPHDEWDRLFHSDKFVSKQHKEGGALYFL</sequence>
<organism evidence="1 2">
    <name type="scientific">Patagioenas fasciata monilis</name>
    <dbReference type="NCBI Taxonomy" id="372326"/>
    <lineage>
        <taxon>Eukaryota</taxon>
        <taxon>Metazoa</taxon>
        <taxon>Chordata</taxon>
        <taxon>Craniata</taxon>
        <taxon>Vertebrata</taxon>
        <taxon>Euteleostomi</taxon>
        <taxon>Archelosauria</taxon>
        <taxon>Archosauria</taxon>
        <taxon>Dinosauria</taxon>
        <taxon>Saurischia</taxon>
        <taxon>Theropoda</taxon>
        <taxon>Coelurosauria</taxon>
        <taxon>Aves</taxon>
        <taxon>Neognathae</taxon>
        <taxon>Neoaves</taxon>
        <taxon>Columbimorphae</taxon>
        <taxon>Columbiformes</taxon>
        <taxon>Columbidae</taxon>
        <taxon>Patagioenas</taxon>
    </lineage>
</organism>
<gene>
    <name evidence="1" type="ORF">AV530_008518</name>
</gene>
<protein>
    <submittedName>
        <fullName evidence="1">Uncharacterized protein</fullName>
    </submittedName>
</protein>
<comment type="caution">
    <text evidence="1">The sequence shown here is derived from an EMBL/GenBank/DDBJ whole genome shotgun (WGS) entry which is preliminary data.</text>
</comment>